<evidence type="ECO:0000313" key="3">
    <source>
        <dbReference type="EMBL" id="EED96443.1"/>
    </source>
</evidence>
<evidence type="ECO:0000256" key="2">
    <source>
        <dbReference type="SAM" id="Phobius"/>
    </source>
</evidence>
<feature type="region of interest" description="Disordered" evidence="1">
    <location>
        <begin position="1"/>
        <end position="30"/>
    </location>
</feature>
<keyword evidence="4" id="KW-1185">Reference proteome</keyword>
<gene>
    <name evidence="3" type="ORF">THAPSDRAFT_20831</name>
</gene>
<accession>B8BQY6</accession>
<dbReference type="Proteomes" id="UP000001449">
    <property type="component" value="Chromosome 1"/>
</dbReference>
<dbReference type="GeneID" id="7445126"/>
<dbReference type="KEGG" id="tps:THAPSDRAFT_20831"/>
<dbReference type="InParanoid" id="B8BQY6"/>
<reference evidence="3 4" key="2">
    <citation type="journal article" date="2008" name="Nature">
        <title>The Phaeodactylum genome reveals the evolutionary history of diatom genomes.</title>
        <authorList>
            <person name="Bowler C."/>
            <person name="Allen A.E."/>
            <person name="Badger J.H."/>
            <person name="Grimwood J."/>
            <person name="Jabbari K."/>
            <person name="Kuo A."/>
            <person name="Maheswari U."/>
            <person name="Martens C."/>
            <person name="Maumus F."/>
            <person name="Otillar R.P."/>
            <person name="Rayko E."/>
            <person name="Salamov A."/>
            <person name="Vandepoele K."/>
            <person name="Beszteri B."/>
            <person name="Gruber A."/>
            <person name="Heijde M."/>
            <person name="Katinka M."/>
            <person name="Mock T."/>
            <person name="Valentin K."/>
            <person name="Verret F."/>
            <person name="Berges J.A."/>
            <person name="Brownlee C."/>
            <person name="Cadoret J.P."/>
            <person name="Chiovitti A."/>
            <person name="Choi C.J."/>
            <person name="Coesel S."/>
            <person name="De Martino A."/>
            <person name="Detter J.C."/>
            <person name="Durkin C."/>
            <person name="Falciatore A."/>
            <person name="Fournet J."/>
            <person name="Haruta M."/>
            <person name="Huysman M.J."/>
            <person name="Jenkins B.D."/>
            <person name="Jiroutova K."/>
            <person name="Jorgensen R.E."/>
            <person name="Joubert Y."/>
            <person name="Kaplan A."/>
            <person name="Kroger N."/>
            <person name="Kroth P.G."/>
            <person name="La Roche J."/>
            <person name="Lindquist E."/>
            <person name="Lommer M."/>
            <person name="Martin-Jezequel V."/>
            <person name="Lopez P.J."/>
            <person name="Lucas S."/>
            <person name="Mangogna M."/>
            <person name="McGinnis K."/>
            <person name="Medlin L.K."/>
            <person name="Montsant A."/>
            <person name="Oudot-Le Secq M.P."/>
            <person name="Napoli C."/>
            <person name="Obornik M."/>
            <person name="Parker M.S."/>
            <person name="Petit J.L."/>
            <person name="Porcel B.M."/>
            <person name="Poulsen N."/>
            <person name="Robison M."/>
            <person name="Rychlewski L."/>
            <person name="Rynearson T.A."/>
            <person name="Schmutz J."/>
            <person name="Shapiro H."/>
            <person name="Siaut M."/>
            <person name="Stanley M."/>
            <person name="Sussman M.R."/>
            <person name="Taylor A.R."/>
            <person name="Vardi A."/>
            <person name="von Dassow P."/>
            <person name="Vyverman W."/>
            <person name="Willis A."/>
            <person name="Wyrwicz L.S."/>
            <person name="Rokhsar D.S."/>
            <person name="Weissenbach J."/>
            <person name="Armbrust E.V."/>
            <person name="Green B.R."/>
            <person name="Van de Peer Y."/>
            <person name="Grigoriev I.V."/>
        </authorList>
    </citation>
    <scope>NUCLEOTIDE SEQUENCE [LARGE SCALE GENOMIC DNA]</scope>
    <source>
        <strain evidence="3 4">CCMP1335</strain>
    </source>
</reference>
<evidence type="ECO:0000313" key="4">
    <source>
        <dbReference type="Proteomes" id="UP000001449"/>
    </source>
</evidence>
<dbReference type="eggNOG" id="ENOG502R197">
    <property type="taxonomic scope" value="Eukaryota"/>
</dbReference>
<dbReference type="PaxDb" id="35128-Thaps20831"/>
<keyword evidence="2" id="KW-0812">Transmembrane</keyword>
<reference evidence="3 4" key="1">
    <citation type="journal article" date="2004" name="Science">
        <title>The genome of the diatom Thalassiosira pseudonana: ecology, evolution, and metabolism.</title>
        <authorList>
            <person name="Armbrust E.V."/>
            <person name="Berges J.A."/>
            <person name="Bowler C."/>
            <person name="Green B.R."/>
            <person name="Martinez D."/>
            <person name="Putnam N.H."/>
            <person name="Zhou S."/>
            <person name="Allen A.E."/>
            <person name="Apt K.E."/>
            <person name="Bechner M."/>
            <person name="Brzezinski M.A."/>
            <person name="Chaal B.K."/>
            <person name="Chiovitti A."/>
            <person name="Davis A.K."/>
            <person name="Demarest M.S."/>
            <person name="Detter J.C."/>
            <person name="Glavina T."/>
            <person name="Goodstein D."/>
            <person name="Hadi M.Z."/>
            <person name="Hellsten U."/>
            <person name="Hildebrand M."/>
            <person name="Jenkins B.D."/>
            <person name="Jurka J."/>
            <person name="Kapitonov V.V."/>
            <person name="Kroger N."/>
            <person name="Lau W.W."/>
            <person name="Lane T.W."/>
            <person name="Larimer F.W."/>
            <person name="Lippmeier J.C."/>
            <person name="Lucas S."/>
            <person name="Medina M."/>
            <person name="Montsant A."/>
            <person name="Obornik M."/>
            <person name="Parker M.S."/>
            <person name="Palenik B."/>
            <person name="Pazour G.J."/>
            <person name="Richardson P.M."/>
            <person name="Rynearson T.A."/>
            <person name="Saito M.A."/>
            <person name="Schwartz D.C."/>
            <person name="Thamatrakoln K."/>
            <person name="Valentin K."/>
            <person name="Vardi A."/>
            <person name="Wilkerson F.P."/>
            <person name="Rokhsar D.S."/>
        </authorList>
    </citation>
    <scope>NUCLEOTIDE SEQUENCE [LARGE SCALE GENOMIC DNA]</scope>
    <source>
        <strain evidence="3 4">CCMP1335</strain>
    </source>
</reference>
<keyword evidence="2" id="KW-1133">Transmembrane helix</keyword>
<dbReference type="RefSeq" id="XP_002286802.1">
    <property type="nucleotide sequence ID" value="XM_002286766.1"/>
</dbReference>
<organism evidence="3 4">
    <name type="scientific">Thalassiosira pseudonana</name>
    <name type="common">Marine diatom</name>
    <name type="synonym">Cyclotella nana</name>
    <dbReference type="NCBI Taxonomy" id="35128"/>
    <lineage>
        <taxon>Eukaryota</taxon>
        <taxon>Sar</taxon>
        <taxon>Stramenopiles</taxon>
        <taxon>Ochrophyta</taxon>
        <taxon>Bacillariophyta</taxon>
        <taxon>Coscinodiscophyceae</taxon>
        <taxon>Thalassiosirophycidae</taxon>
        <taxon>Thalassiosirales</taxon>
        <taxon>Thalassiosiraceae</taxon>
        <taxon>Thalassiosira</taxon>
    </lineage>
</organism>
<feature type="transmembrane region" description="Helical" evidence="2">
    <location>
        <begin position="39"/>
        <end position="59"/>
    </location>
</feature>
<sequence>MGRLQSLDIETHNNGKQRNPYGPGPNRSSSSLTANNTRLCYFMLCIALFAMFGVGKMLMPADESNVTWAPMGDAAGGWGSEHNHAIVHHEQPTQQTSSGTSYVPPPSPPAIYSEPPKANHQQSQNIDREIRESDFIMALAPIVVIPSHSQPEYEQYQIDGGINVETEDLLYDKNTPHGMAFDFILNRDKRNINSEDPLLIQRFVLTLLFYATGGHDENDPTQSNKPTGRGGWYSEMAHFLTGLHECHWVKKSLEDQFWSILSMEGNADRRMGVTKCNGDMEVTEIRLAVDNESLLTLIACIQYDTKADLNMVGFIPEEIKWLNSLESFDIQRIISLVLFPARWESWMNCGISHLTATTSVELFPMYSTA</sequence>
<protein>
    <submittedName>
        <fullName evidence="3">Uncharacterized protein</fullName>
    </submittedName>
</protein>
<name>B8BQY6_THAPS</name>
<proteinExistence type="predicted"/>
<dbReference type="HOGENOM" id="CLU_751221_0_0_1"/>
<dbReference type="AlphaFoldDB" id="B8BQY6"/>
<keyword evidence="2" id="KW-0472">Membrane</keyword>
<dbReference type="EMBL" id="CM000638">
    <property type="protein sequence ID" value="EED96443.1"/>
    <property type="molecule type" value="Genomic_DNA"/>
</dbReference>
<evidence type="ECO:0000256" key="1">
    <source>
        <dbReference type="SAM" id="MobiDB-lite"/>
    </source>
</evidence>